<reference evidence="2 3" key="1">
    <citation type="submission" date="2024-11" db="EMBL/GenBank/DDBJ databases">
        <authorList>
            <person name="Lucas J.A."/>
        </authorList>
    </citation>
    <scope>NUCLEOTIDE SEQUENCE [LARGE SCALE GENOMIC DNA]</scope>
    <source>
        <strain evidence="2 3">Z 5.4</strain>
    </source>
</reference>
<accession>A0ABW8RFD0</accession>
<dbReference type="EMBL" id="JBJHQH010000007">
    <property type="protein sequence ID" value="MFK9092173.1"/>
    <property type="molecule type" value="Genomic_DNA"/>
</dbReference>
<dbReference type="RefSeq" id="WP_406580777.1">
    <property type="nucleotide sequence ID" value="NZ_JBJHQH010000007.1"/>
</dbReference>
<evidence type="ECO:0000256" key="1">
    <source>
        <dbReference type="SAM" id="Phobius"/>
    </source>
</evidence>
<protein>
    <submittedName>
        <fullName evidence="2">Uncharacterized protein</fullName>
    </submittedName>
</protein>
<keyword evidence="3" id="KW-1185">Reference proteome</keyword>
<comment type="caution">
    <text evidence="2">The sequence shown here is derived from an EMBL/GenBank/DDBJ whole genome shotgun (WGS) entry which is preliminary data.</text>
</comment>
<evidence type="ECO:0000313" key="2">
    <source>
        <dbReference type="EMBL" id="MFK9092173.1"/>
    </source>
</evidence>
<keyword evidence="1" id="KW-0472">Membrane</keyword>
<name>A0ABW8RFD0_9BACI</name>
<sequence length="238" mass="26524">MMATVPLLLTAIIVIALAILTAKAMNKTANINGKYSHSQRVRLIFSGYVVVLLICVVLDTVHPANIPNGWKKVDTEELEKESIDLYDAAIAGEIANVGSEFLLKKWNFDFNGSQLHLGVVQDDNLNTSVIVERKKLNDGKIEAAYYQTRSSVNGMEVTGLANPPHPEIAKDELLLRNPRISKIEFSEFTNVFSVKQFTGEDFFTHHSDFSGGQSILYLRIPKDLELIDKTGVNLNYVE</sequence>
<keyword evidence="1" id="KW-0812">Transmembrane</keyword>
<proteinExistence type="predicted"/>
<gene>
    <name evidence="2" type="ORF">ACJEBI_11855</name>
</gene>
<organism evidence="2 3">
    <name type="scientific">Bacillus salipaludis</name>
    <dbReference type="NCBI Taxonomy" id="2547811"/>
    <lineage>
        <taxon>Bacteria</taxon>
        <taxon>Bacillati</taxon>
        <taxon>Bacillota</taxon>
        <taxon>Bacilli</taxon>
        <taxon>Bacillales</taxon>
        <taxon>Bacillaceae</taxon>
        <taxon>Bacillus</taxon>
    </lineage>
</organism>
<dbReference type="Proteomes" id="UP001623041">
    <property type="component" value="Unassembled WGS sequence"/>
</dbReference>
<evidence type="ECO:0000313" key="3">
    <source>
        <dbReference type="Proteomes" id="UP001623041"/>
    </source>
</evidence>
<keyword evidence="1" id="KW-1133">Transmembrane helix</keyword>
<feature type="transmembrane region" description="Helical" evidence="1">
    <location>
        <begin position="40"/>
        <end position="61"/>
    </location>
</feature>